<dbReference type="Proteomes" id="UP000197138">
    <property type="component" value="Unassembled WGS sequence"/>
</dbReference>
<comment type="caution">
    <text evidence="2">The sequence shown here is derived from an EMBL/GenBank/DDBJ whole genome shotgun (WGS) entry which is preliminary data.</text>
</comment>
<reference evidence="3" key="1">
    <citation type="journal article" date="2017" name="Plant J.">
        <title>The pomegranate (Punica granatum L.) genome and the genomics of punicalagin biosynthesis.</title>
        <authorList>
            <person name="Qin G."/>
            <person name="Xu C."/>
            <person name="Ming R."/>
            <person name="Tang H."/>
            <person name="Guyot R."/>
            <person name="Kramer E.M."/>
            <person name="Hu Y."/>
            <person name="Yi X."/>
            <person name="Qi Y."/>
            <person name="Xu X."/>
            <person name="Gao Z."/>
            <person name="Pan H."/>
            <person name="Jian J."/>
            <person name="Tian Y."/>
            <person name="Yue Z."/>
            <person name="Xu Y."/>
        </authorList>
    </citation>
    <scope>NUCLEOTIDE SEQUENCE [LARGE SCALE GENOMIC DNA]</scope>
    <source>
        <strain evidence="3">cv. Dabenzi</strain>
    </source>
</reference>
<proteinExistence type="predicted"/>
<dbReference type="AlphaFoldDB" id="A0A218Y3H9"/>
<evidence type="ECO:0000313" key="2">
    <source>
        <dbReference type="EMBL" id="OWM91640.1"/>
    </source>
</evidence>
<gene>
    <name evidence="2" type="ORF">CDL15_Pgr020310</name>
</gene>
<name>A0A218Y3H9_PUNGR</name>
<sequence length="87" mass="9479">MTFSDSGIVSALSEYISQNPLQLLDGSLCISGTTNSDSKGFPCESSTAFYVYVDDELVGSGEYRPKKEIAINRAAKNALEKLEIFVF</sequence>
<evidence type="ECO:0000259" key="1">
    <source>
        <dbReference type="Pfam" id="PF00035"/>
    </source>
</evidence>
<evidence type="ECO:0000313" key="3">
    <source>
        <dbReference type="Proteomes" id="UP000197138"/>
    </source>
</evidence>
<accession>A0A218Y3H9</accession>
<protein>
    <recommendedName>
        <fullName evidence="1">DRBM domain-containing protein</fullName>
    </recommendedName>
</protein>
<organism evidence="2 3">
    <name type="scientific">Punica granatum</name>
    <name type="common">Pomegranate</name>
    <dbReference type="NCBI Taxonomy" id="22663"/>
    <lineage>
        <taxon>Eukaryota</taxon>
        <taxon>Viridiplantae</taxon>
        <taxon>Streptophyta</taxon>
        <taxon>Embryophyta</taxon>
        <taxon>Tracheophyta</taxon>
        <taxon>Spermatophyta</taxon>
        <taxon>Magnoliopsida</taxon>
        <taxon>eudicotyledons</taxon>
        <taxon>Gunneridae</taxon>
        <taxon>Pentapetalae</taxon>
        <taxon>rosids</taxon>
        <taxon>malvids</taxon>
        <taxon>Myrtales</taxon>
        <taxon>Lythraceae</taxon>
        <taxon>Punica</taxon>
    </lineage>
</organism>
<dbReference type="InterPro" id="IPR014720">
    <property type="entry name" value="dsRBD_dom"/>
</dbReference>
<dbReference type="Pfam" id="PF00035">
    <property type="entry name" value="dsrm"/>
    <property type="match status" value="1"/>
</dbReference>
<dbReference type="EMBL" id="MTKT01000065">
    <property type="protein sequence ID" value="OWM91640.1"/>
    <property type="molecule type" value="Genomic_DNA"/>
</dbReference>
<feature type="domain" description="DRBM" evidence="1">
    <location>
        <begin position="10"/>
        <end position="82"/>
    </location>
</feature>